<evidence type="ECO:0000256" key="9">
    <source>
        <dbReference type="ARBA" id="ARBA00023136"/>
    </source>
</evidence>
<dbReference type="CDD" id="cd06186">
    <property type="entry name" value="NOX_Duox_like_FAD_NADP"/>
    <property type="match status" value="1"/>
</dbReference>
<dbReference type="EMBL" id="JBBXJM010000007">
    <property type="protein sequence ID" value="KAL1405332.1"/>
    <property type="molecule type" value="Genomic_DNA"/>
</dbReference>
<evidence type="ECO:0000313" key="14">
    <source>
        <dbReference type="EMBL" id="KAL1405332.1"/>
    </source>
</evidence>
<feature type="transmembrane region" description="Helical" evidence="11">
    <location>
        <begin position="160"/>
        <end position="178"/>
    </location>
</feature>
<evidence type="ECO:0000256" key="2">
    <source>
        <dbReference type="ARBA" id="ARBA00006278"/>
    </source>
</evidence>
<keyword evidence="6 11" id="KW-1133">Transmembrane helix</keyword>
<dbReference type="SFLD" id="SFLDG01168">
    <property type="entry name" value="Ferric_reductase_subgroup_(FRE"/>
    <property type="match status" value="1"/>
</dbReference>
<evidence type="ECO:0000256" key="10">
    <source>
        <dbReference type="ARBA" id="ARBA00023180"/>
    </source>
</evidence>
<dbReference type="PANTHER" id="PTHR32361:SF9">
    <property type="entry name" value="FERRIC REDUCTASE TRANSMEMBRANE COMPONENT 3-RELATED"/>
    <property type="match status" value="1"/>
</dbReference>
<accession>A0ABR3PSK0</accession>
<dbReference type="InterPro" id="IPR039261">
    <property type="entry name" value="FNR_nucleotide-bd"/>
</dbReference>
<organism evidence="14 15">
    <name type="scientific">Vanrija albida</name>
    <dbReference type="NCBI Taxonomy" id="181172"/>
    <lineage>
        <taxon>Eukaryota</taxon>
        <taxon>Fungi</taxon>
        <taxon>Dikarya</taxon>
        <taxon>Basidiomycota</taxon>
        <taxon>Agaricomycotina</taxon>
        <taxon>Tremellomycetes</taxon>
        <taxon>Trichosporonales</taxon>
        <taxon>Trichosporonaceae</taxon>
        <taxon>Vanrija</taxon>
    </lineage>
</organism>
<feature type="transmembrane region" description="Helical" evidence="11">
    <location>
        <begin position="389"/>
        <end position="410"/>
    </location>
</feature>
<keyword evidence="7" id="KW-0560">Oxidoreductase</keyword>
<dbReference type="GeneID" id="95990004"/>
<keyword evidence="9 11" id="KW-0472">Membrane</keyword>
<dbReference type="Pfam" id="PF08022">
    <property type="entry name" value="FAD_binding_8"/>
    <property type="match status" value="1"/>
</dbReference>
<keyword evidence="15" id="KW-1185">Reference proteome</keyword>
<dbReference type="RefSeq" id="XP_069205276.1">
    <property type="nucleotide sequence ID" value="XM_069357339.1"/>
</dbReference>
<dbReference type="SFLD" id="SFLDS00052">
    <property type="entry name" value="Ferric_Reductase_Domain"/>
    <property type="match status" value="1"/>
</dbReference>
<evidence type="ECO:0000256" key="7">
    <source>
        <dbReference type="ARBA" id="ARBA00023002"/>
    </source>
</evidence>
<dbReference type="Gene3D" id="3.40.50.80">
    <property type="entry name" value="Nucleotide-binding domain of ferredoxin-NADP reductase (FNR) module"/>
    <property type="match status" value="1"/>
</dbReference>
<dbReference type="PANTHER" id="PTHR32361">
    <property type="entry name" value="FERRIC/CUPRIC REDUCTASE TRANSMEMBRANE COMPONENT"/>
    <property type="match status" value="1"/>
</dbReference>
<feature type="transmembrane region" description="Helical" evidence="11">
    <location>
        <begin position="247"/>
        <end position="265"/>
    </location>
</feature>
<evidence type="ECO:0000256" key="3">
    <source>
        <dbReference type="ARBA" id="ARBA00022448"/>
    </source>
</evidence>
<dbReference type="InterPro" id="IPR013121">
    <property type="entry name" value="Fe_red_NAD-bd_6"/>
</dbReference>
<dbReference type="InterPro" id="IPR017927">
    <property type="entry name" value="FAD-bd_FR_type"/>
</dbReference>
<feature type="signal peptide" evidence="12">
    <location>
        <begin position="1"/>
        <end position="19"/>
    </location>
</feature>
<reference evidence="14 15" key="1">
    <citation type="submission" date="2023-08" db="EMBL/GenBank/DDBJ databases">
        <title>Annotated Genome Sequence of Vanrija albida AlHP1.</title>
        <authorList>
            <person name="Herzog R."/>
        </authorList>
    </citation>
    <scope>NUCLEOTIDE SEQUENCE [LARGE SCALE GENOMIC DNA]</scope>
    <source>
        <strain evidence="14 15">AlHP1</strain>
    </source>
</reference>
<feature type="chain" id="PRO_5046302832" description="FAD-binding FR-type domain-containing protein" evidence="12">
    <location>
        <begin position="20"/>
        <end position="748"/>
    </location>
</feature>
<keyword evidence="3" id="KW-0813">Transport</keyword>
<dbReference type="Proteomes" id="UP001565368">
    <property type="component" value="Unassembled WGS sequence"/>
</dbReference>
<name>A0ABR3PSK0_9TREE</name>
<evidence type="ECO:0000256" key="4">
    <source>
        <dbReference type="ARBA" id="ARBA00022692"/>
    </source>
</evidence>
<evidence type="ECO:0000259" key="13">
    <source>
        <dbReference type="PROSITE" id="PS51384"/>
    </source>
</evidence>
<feature type="transmembrane region" description="Helical" evidence="11">
    <location>
        <begin position="363"/>
        <end position="382"/>
    </location>
</feature>
<dbReference type="InterPro" id="IPR013130">
    <property type="entry name" value="Fe3_Rdtase_TM_dom"/>
</dbReference>
<dbReference type="Pfam" id="PF01794">
    <property type="entry name" value="Ferric_reduct"/>
    <property type="match status" value="1"/>
</dbReference>
<protein>
    <recommendedName>
        <fullName evidence="13">FAD-binding FR-type domain-containing protein</fullName>
    </recommendedName>
</protein>
<dbReference type="PROSITE" id="PS51384">
    <property type="entry name" value="FAD_FR"/>
    <property type="match status" value="1"/>
</dbReference>
<comment type="similarity">
    <text evidence="2">Belongs to the ferric reductase (FRE) family.</text>
</comment>
<evidence type="ECO:0000256" key="11">
    <source>
        <dbReference type="SAM" id="Phobius"/>
    </source>
</evidence>
<dbReference type="InterPro" id="IPR013112">
    <property type="entry name" value="FAD-bd_8"/>
</dbReference>
<dbReference type="Pfam" id="PF08030">
    <property type="entry name" value="NAD_binding_6"/>
    <property type="match status" value="1"/>
</dbReference>
<evidence type="ECO:0000256" key="1">
    <source>
        <dbReference type="ARBA" id="ARBA00004141"/>
    </source>
</evidence>
<keyword evidence="4 11" id="KW-0812">Transmembrane</keyword>
<comment type="caution">
    <text evidence="14">The sequence shown here is derived from an EMBL/GenBank/DDBJ whole genome shotgun (WGS) entry which is preliminary data.</text>
</comment>
<comment type="subcellular location">
    <subcellularLocation>
        <location evidence="1">Membrane</location>
        <topology evidence="1">Multi-pass membrane protein</topology>
    </subcellularLocation>
</comment>
<keyword evidence="8" id="KW-0406">Ion transport</keyword>
<keyword evidence="5" id="KW-0249">Electron transport</keyword>
<evidence type="ECO:0000313" key="15">
    <source>
        <dbReference type="Proteomes" id="UP001565368"/>
    </source>
</evidence>
<keyword evidence="12" id="KW-0732">Signal</keyword>
<evidence type="ECO:0000256" key="8">
    <source>
        <dbReference type="ARBA" id="ARBA00023065"/>
    </source>
</evidence>
<feature type="domain" description="FAD-binding FR-type" evidence="13">
    <location>
        <begin position="446"/>
        <end position="559"/>
    </location>
</feature>
<evidence type="ECO:0000256" key="5">
    <source>
        <dbReference type="ARBA" id="ARBA00022982"/>
    </source>
</evidence>
<dbReference type="SUPFAM" id="SSF52343">
    <property type="entry name" value="Ferredoxin reductase-like, C-terminal NADP-linked domain"/>
    <property type="match status" value="1"/>
</dbReference>
<keyword evidence="10" id="KW-0325">Glycoprotein</keyword>
<evidence type="ECO:0000256" key="6">
    <source>
        <dbReference type="ARBA" id="ARBA00022989"/>
    </source>
</evidence>
<gene>
    <name evidence="14" type="ORF">Q8F55_008961</name>
</gene>
<dbReference type="InterPro" id="IPR051410">
    <property type="entry name" value="Ferric/Cupric_Reductase"/>
</dbReference>
<evidence type="ECO:0000256" key="12">
    <source>
        <dbReference type="SAM" id="SignalP"/>
    </source>
</evidence>
<proteinExistence type="inferred from homology"/>
<sequence length="748" mass="82703">MRAALIAALAAAAAPLARAAENIVTTKVRGIGYLGCQVMLQQLKFGDVNETADYFAARQASKYWMTSAVYCLDTYCKNNFEENYAQFNSNMYIYGPGPINPDPQVYRDMTNYSDIRKIDVQSKRVQAIIWNQTVIGTQLNFDNAYRTQLDFPLTEVYDHAFGWGLYVLLGAIVLVGMVNRVLGYFSHRAQAADPEDAYAAVAADDASIGARLNTWYRKHIGTPAAFGYRHNQSVGWGWLSVPTRVQAIGVFVYVALNFIFTFAAYDTFTDNLFYPGRRDMQLWRYVADRTGIMSFWNLPLLWAFAGRNDILIWLTGWSYSGCNLFHRWVARVATIQAIIHSAAYTWFEIQQEGTMADMFAEQYWATGVFATVTMSLLIPLSFKPIRAKVYEVFLILHIVLAAATLVLLFYHVKVMEGTYDAWLWACVGIWAFDRLVRYIRIGALSYKAFLGKKNTVARLSGSLDDGSLVRLTVQSSIKTKPAPGAYYFLYTPRSLTPWENHPFTLASSEDTAEGTQLNFLFAPQAGATRKIAKRIAAAGSSSTEMTVLVEGPYGQVHPVGSYEHVLLVAGGSGITSVLPYVYQLARAPRHPRKVTLVWAVRNATYASDVLSHELAPANTAGIDVHVHVSREDGATASDVIDRLPGHIASLDDTSSDTAGDKDKDAALVSKEAGKNGATLRVHSGRAVMRALVDYHAAQLLGAERLAILACGPGAMLDDIRAAVADAYGTEEGKVRGDAIRYYEDAFGW</sequence>